<sequence length="77" mass="9149">MGTYEIVGRGRGLFEMNVFIRFIHDCDDSLIPCQRSLTLRVPSTYITRKSYVEKYFEAGNMNMAFRYPDEQRLCRQI</sequence>
<gene>
    <name evidence="5" type="ORF">CBOVIS_LOCUS3225</name>
</gene>
<dbReference type="EMBL" id="CADEPM010000002">
    <property type="protein sequence ID" value="CAB3400248.1"/>
    <property type="molecule type" value="Genomic_DNA"/>
</dbReference>
<dbReference type="GO" id="GO:0009986">
    <property type="term" value="C:cell surface"/>
    <property type="evidence" value="ECO:0007669"/>
    <property type="project" value="InterPro"/>
</dbReference>
<comment type="subcellular location">
    <subcellularLocation>
        <location evidence="1">Secreted</location>
    </subcellularLocation>
</comment>
<organism evidence="5 6">
    <name type="scientific">Caenorhabditis bovis</name>
    <dbReference type="NCBI Taxonomy" id="2654633"/>
    <lineage>
        <taxon>Eukaryota</taxon>
        <taxon>Metazoa</taxon>
        <taxon>Ecdysozoa</taxon>
        <taxon>Nematoda</taxon>
        <taxon>Chromadorea</taxon>
        <taxon>Rhabditida</taxon>
        <taxon>Rhabditina</taxon>
        <taxon>Rhabditomorpha</taxon>
        <taxon>Rhabditoidea</taxon>
        <taxon>Rhabditidae</taxon>
        <taxon>Peloderinae</taxon>
        <taxon>Caenorhabditis</taxon>
    </lineage>
</organism>
<dbReference type="AlphaFoldDB" id="A0A8S1EQR6"/>
<accession>A0A8S1EQR6</accession>
<evidence type="ECO:0000256" key="4">
    <source>
        <dbReference type="ARBA" id="ARBA00022729"/>
    </source>
</evidence>
<dbReference type="PANTHER" id="PTHR21700">
    <property type="entry name" value="TRANSTHYRETIN-LIKE FAMILY PROTEIN-RELATED"/>
    <property type="match status" value="1"/>
</dbReference>
<name>A0A8S1EQR6_9PELO</name>
<evidence type="ECO:0000256" key="1">
    <source>
        <dbReference type="ARBA" id="ARBA00004613"/>
    </source>
</evidence>
<comment type="similarity">
    <text evidence="2">Belongs to the nematode transthyretin-like family.</text>
</comment>
<dbReference type="InterPro" id="IPR038479">
    <property type="entry name" value="Transthyretin-like_sf"/>
</dbReference>
<keyword evidence="3" id="KW-0964">Secreted</keyword>
<evidence type="ECO:0000313" key="6">
    <source>
        <dbReference type="Proteomes" id="UP000494206"/>
    </source>
</evidence>
<evidence type="ECO:0000256" key="3">
    <source>
        <dbReference type="ARBA" id="ARBA00022525"/>
    </source>
</evidence>
<dbReference type="Gene3D" id="2.60.40.3330">
    <property type="match status" value="1"/>
</dbReference>
<evidence type="ECO:0000313" key="5">
    <source>
        <dbReference type="EMBL" id="CAB3400248.1"/>
    </source>
</evidence>
<dbReference type="InterPro" id="IPR001534">
    <property type="entry name" value="Transthyretin-like"/>
</dbReference>
<comment type="caution">
    <text evidence="5">The sequence shown here is derived from an EMBL/GenBank/DDBJ whole genome shotgun (WGS) entry which is preliminary data.</text>
</comment>
<evidence type="ECO:0000256" key="2">
    <source>
        <dbReference type="ARBA" id="ARBA00010112"/>
    </source>
</evidence>
<reference evidence="5 6" key="1">
    <citation type="submission" date="2020-04" db="EMBL/GenBank/DDBJ databases">
        <authorList>
            <person name="Laetsch R D."/>
            <person name="Stevens L."/>
            <person name="Kumar S."/>
            <person name="Blaxter L. M."/>
        </authorList>
    </citation>
    <scope>NUCLEOTIDE SEQUENCE [LARGE SCALE GENOMIC DNA]</scope>
</reference>
<dbReference type="GO" id="GO:0005576">
    <property type="term" value="C:extracellular region"/>
    <property type="evidence" value="ECO:0007669"/>
    <property type="project" value="UniProtKB-SubCell"/>
</dbReference>
<keyword evidence="4" id="KW-0732">Signal</keyword>
<keyword evidence="6" id="KW-1185">Reference proteome</keyword>
<proteinExistence type="inferred from homology"/>
<dbReference type="Proteomes" id="UP000494206">
    <property type="component" value="Unassembled WGS sequence"/>
</dbReference>
<dbReference type="Pfam" id="PF01060">
    <property type="entry name" value="TTR-52"/>
    <property type="match status" value="1"/>
</dbReference>
<protein>
    <submittedName>
        <fullName evidence="5">Uncharacterized protein</fullName>
    </submittedName>
</protein>
<dbReference type="OrthoDB" id="5837678at2759"/>
<dbReference type="PANTHER" id="PTHR21700:SF112">
    <property type="entry name" value="TRANSTHYRETIN-RELATED FAMILY DOMAIN"/>
    <property type="match status" value="1"/>
</dbReference>